<dbReference type="GeneID" id="19941347"/>
<reference evidence="2 3" key="1">
    <citation type="submission" date="2012-04" db="EMBL/GenBank/DDBJ databases">
        <title>The Genome Sequence of Saprolegnia declina VS20.</title>
        <authorList>
            <consortium name="The Broad Institute Genome Sequencing Platform"/>
            <person name="Russ C."/>
            <person name="Nusbaum C."/>
            <person name="Tyler B."/>
            <person name="van West P."/>
            <person name="Dieguez-Uribeondo J."/>
            <person name="de Bruijn I."/>
            <person name="Tripathy S."/>
            <person name="Jiang R."/>
            <person name="Young S.K."/>
            <person name="Zeng Q."/>
            <person name="Gargeya S."/>
            <person name="Fitzgerald M."/>
            <person name="Haas B."/>
            <person name="Abouelleil A."/>
            <person name="Alvarado L."/>
            <person name="Arachchi H.M."/>
            <person name="Berlin A."/>
            <person name="Chapman S.B."/>
            <person name="Goldberg J."/>
            <person name="Griggs A."/>
            <person name="Gujja S."/>
            <person name="Hansen M."/>
            <person name="Howarth C."/>
            <person name="Imamovic A."/>
            <person name="Larimer J."/>
            <person name="McCowen C."/>
            <person name="Montmayeur A."/>
            <person name="Murphy C."/>
            <person name="Neiman D."/>
            <person name="Pearson M."/>
            <person name="Priest M."/>
            <person name="Roberts A."/>
            <person name="Saif S."/>
            <person name="Shea T."/>
            <person name="Sisk P."/>
            <person name="Sykes S."/>
            <person name="Wortman J."/>
            <person name="Nusbaum C."/>
            <person name="Birren B."/>
        </authorList>
    </citation>
    <scope>NUCLEOTIDE SEQUENCE [LARGE SCALE GENOMIC DNA]</scope>
    <source>
        <strain evidence="2 3">VS20</strain>
    </source>
</reference>
<name>T0SFJ6_SAPDV</name>
<dbReference type="AlphaFoldDB" id="T0SFJ6"/>
<dbReference type="RefSeq" id="XP_008604326.1">
    <property type="nucleotide sequence ID" value="XM_008606104.1"/>
</dbReference>
<dbReference type="OrthoDB" id="10403872at2759"/>
<sequence>MGMVCAKSAQPNEPPPAFTPASQWNDRRQESCEEVVVPMSNEEFALRTQQYDANGAGMFEKFEMQSGARVVHSTSSTPEPSMHEDVVEADRVIDDATDKATTAKVLKEQAPIGRRTFGARIVAPSASVGILPGLYDAATPDADDLDIDLALPIGRGKPRRP</sequence>
<proteinExistence type="predicted"/>
<protein>
    <submittedName>
        <fullName evidence="2">Uncharacterized protein</fullName>
    </submittedName>
</protein>
<dbReference type="VEuPathDB" id="FungiDB:SDRG_00620"/>
<organism evidence="2 3">
    <name type="scientific">Saprolegnia diclina (strain VS20)</name>
    <dbReference type="NCBI Taxonomy" id="1156394"/>
    <lineage>
        <taxon>Eukaryota</taxon>
        <taxon>Sar</taxon>
        <taxon>Stramenopiles</taxon>
        <taxon>Oomycota</taxon>
        <taxon>Saprolegniomycetes</taxon>
        <taxon>Saprolegniales</taxon>
        <taxon>Saprolegniaceae</taxon>
        <taxon>Saprolegnia</taxon>
    </lineage>
</organism>
<evidence type="ECO:0000256" key="1">
    <source>
        <dbReference type="SAM" id="MobiDB-lite"/>
    </source>
</evidence>
<dbReference type="Proteomes" id="UP000030762">
    <property type="component" value="Unassembled WGS sequence"/>
</dbReference>
<evidence type="ECO:0000313" key="3">
    <source>
        <dbReference type="Proteomes" id="UP000030762"/>
    </source>
</evidence>
<dbReference type="EMBL" id="JH767133">
    <property type="protein sequence ID" value="EQC41757.1"/>
    <property type="molecule type" value="Genomic_DNA"/>
</dbReference>
<gene>
    <name evidence="2" type="ORF">SDRG_00620</name>
</gene>
<dbReference type="InParanoid" id="T0SFJ6"/>
<accession>T0SFJ6</accession>
<keyword evidence="3" id="KW-1185">Reference proteome</keyword>
<evidence type="ECO:0000313" key="2">
    <source>
        <dbReference type="EMBL" id="EQC41757.1"/>
    </source>
</evidence>
<feature type="region of interest" description="Disordered" evidence="1">
    <location>
        <begin position="1"/>
        <end position="26"/>
    </location>
</feature>